<dbReference type="AlphaFoldDB" id="A0A9J6GBZ9"/>
<accession>A0A9J6GBZ9</accession>
<evidence type="ECO:0000313" key="1">
    <source>
        <dbReference type="EMBL" id="KAH9371932.1"/>
    </source>
</evidence>
<sequence>MDMDYKIIYRPRDGLRLASGSDRQIAAGLQTASGIPESIFNHQVIIQVQAILNLVVASTPNEDCAEALHHVTMLQLGAVMYNVLSYFKHFLEPSRE</sequence>
<dbReference type="EMBL" id="JABSTR010000005">
    <property type="protein sequence ID" value="KAH9371932.1"/>
    <property type="molecule type" value="Genomic_DNA"/>
</dbReference>
<evidence type="ECO:0000313" key="2">
    <source>
        <dbReference type="Proteomes" id="UP000821853"/>
    </source>
</evidence>
<keyword evidence="2" id="KW-1185">Reference proteome</keyword>
<name>A0A9J6GBZ9_HAELO</name>
<proteinExistence type="predicted"/>
<comment type="caution">
    <text evidence="1">The sequence shown here is derived from an EMBL/GenBank/DDBJ whole genome shotgun (WGS) entry which is preliminary data.</text>
</comment>
<reference evidence="1 2" key="1">
    <citation type="journal article" date="2020" name="Cell">
        <title>Large-Scale Comparative Analyses of Tick Genomes Elucidate Their Genetic Diversity and Vector Capacities.</title>
        <authorList>
            <consortium name="Tick Genome and Microbiome Consortium (TIGMIC)"/>
            <person name="Jia N."/>
            <person name="Wang J."/>
            <person name="Shi W."/>
            <person name="Du L."/>
            <person name="Sun Y."/>
            <person name="Zhan W."/>
            <person name="Jiang J.F."/>
            <person name="Wang Q."/>
            <person name="Zhang B."/>
            <person name="Ji P."/>
            <person name="Bell-Sakyi L."/>
            <person name="Cui X.M."/>
            <person name="Yuan T.T."/>
            <person name="Jiang B.G."/>
            <person name="Yang W.F."/>
            <person name="Lam T.T."/>
            <person name="Chang Q.C."/>
            <person name="Ding S.J."/>
            <person name="Wang X.J."/>
            <person name="Zhu J.G."/>
            <person name="Ruan X.D."/>
            <person name="Zhao L."/>
            <person name="Wei J.T."/>
            <person name="Ye R.Z."/>
            <person name="Que T.C."/>
            <person name="Du C.H."/>
            <person name="Zhou Y.H."/>
            <person name="Cheng J.X."/>
            <person name="Dai P.F."/>
            <person name="Guo W.B."/>
            <person name="Han X.H."/>
            <person name="Huang E.J."/>
            <person name="Li L.F."/>
            <person name="Wei W."/>
            <person name="Gao Y.C."/>
            <person name="Liu J.Z."/>
            <person name="Shao H.Z."/>
            <person name="Wang X."/>
            <person name="Wang C.C."/>
            <person name="Yang T.C."/>
            <person name="Huo Q.B."/>
            <person name="Li W."/>
            <person name="Chen H.Y."/>
            <person name="Chen S.E."/>
            <person name="Zhou L.G."/>
            <person name="Ni X.B."/>
            <person name="Tian J.H."/>
            <person name="Sheng Y."/>
            <person name="Liu T."/>
            <person name="Pan Y.S."/>
            <person name="Xia L.Y."/>
            <person name="Li J."/>
            <person name="Zhao F."/>
            <person name="Cao W.C."/>
        </authorList>
    </citation>
    <scope>NUCLEOTIDE SEQUENCE [LARGE SCALE GENOMIC DNA]</scope>
    <source>
        <strain evidence="1">HaeL-2018</strain>
    </source>
</reference>
<protein>
    <submittedName>
        <fullName evidence="1">Uncharacterized protein</fullName>
    </submittedName>
</protein>
<dbReference type="Proteomes" id="UP000821853">
    <property type="component" value="Chromosome 3"/>
</dbReference>
<organism evidence="1 2">
    <name type="scientific">Haemaphysalis longicornis</name>
    <name type="common">Bush tick</name>
    <dbReference type="NCBI Taxonomy" id="44386"/>
    <lineage>
        <taxon>Eukaryota</taxon>
        <taxon>Metazoa</taxon>
        <taxon>Ecdysozoa</taxon>
        <taxon>Arthropoda</taxon>
        <taxon>Chelicerata</taxon>
        <taxon>Arachnida</taxon>
        <taxon>Acari</taxon>
        <taxon>Parasitiformes</taxon>
        <taxon>Ixodida</taxon>
        <taxon>Ixodoidea</taxon>
        <taxon>Ixodidae</taxon>
        <taxon>Haemaphysalinae</taxon>
        <taxon>Haemaphysalis</taxon>
    </lineage>
</organism>
<dbReference type="VEuPathDB" id="VectorBase:HLOH_053127"/>
<gene>
    <name evidence="1" type="ORF">HPB48_021292</name>
</gene>